<dbReference type="PANTHER" id="PTHR12203:SF118">
    <property type="entry name" value="BETA-1,2-XYLOSYLTRANSFERASE 1"/>
    <property type="match status" value="1"/>
</dbReference>
<sequence length="565" mass="64335">MARYLRIYIAVAAIALLAAAHYLLQPFSLTRHRRATASSRTQSYSSSPGVFDEEDGQLIDSSGLVVDEKGLVSYSQDNATGHPIEMLIERGRKLAEEMDSKIASVTSVKDSVMDYVTAFGMGPPRGFEAWYAYTQSVPAPHPPPLPSLIPLAHRPVLPFLSHPAALLRERVEKLRETDEFIFTLTFVPDGQGDRGTACKTNEEWHAEDWRVRDNGRVLVRGAAAWSWRCNNTLTLLLPFLPLMPEEMFIQTPPVELAFSVDDGPRGMIHNTFRERSEALARAGRYLVLNDLIDDLSAESQYGEESKTFIADFDKSVDYCMNPDLMNLTKWNSDLVGVPLDGVFETVKFIPWEEKKNSKAFWRGTATGLFHDKFSAWRQSQRERLHWFGTNTTGTVPLLLPDGSIKDWDRANLVDKWLDVGLSGGPTQCNVEDGTCAVMAEEIDFKDRVNKQESLNNGWSSRFRRLLQGNNVVFKSTLYDMLIPWYHYVPTKLDYSDIFDTLAFFQGSPDGRIPGRDDLAKEIAAHAYEFVQERWREEDMRSFMYLLLLEYWRLMSDDRKATSYQG</sequence>
<dbReference type="InterPro" id="IPR051091">
    <property type="entry name" value="O-Glucosyltr/Glycosyltrsf_90"/>
</dbReference>
<evidence type="ECO:0000313" key="3">
    <source>
        <dbReference type="EMBL" id="DAA05954.1"/>
    </source>
</evidence>
<accession>A5D939</accession>
<reference evidence="3" key="1">
    <citation type="journal article" date="2007" name="Mol. Microbiol.">
        <title>Systematic capsule gene disruption reveals the central role of galactose metabolism on Cryptococcus neoformans virulence.</title>
        <authorList>
            <person name="Moyrand F."/>
            <person name="Fontaine T."/>
            <person name="Janbon G."/>
        </authorList>
    </citation>
    <scope>NUCLEOTIDE SEQUENCE</scope>
</reference>
<gene>
    <name evidence="3" type="primary">CAP4</name>
</gene>
<dbReference type="SMART" id="SM00672">
    <property type="entry name" value="CAP10"/>
    <property type="match status" value="1"/>
</dbReference>
<name>A5D939_CRYNE</name>
<keyword evidence="1" id="KW-0472">Membrane</keyword>
<feature type="transmembrane region" description="Helical" evidence="1">
    <location>
        <begin position="7"/>
        <end position="24"/>
    </location>
</feature>
<dbReference type="InterPro" id="IPR006598">
    <property type="entry name" value="CAP10"/>
</dbReference>
<dbReference type="EMBL" id="BK005783">
    <property type="protein sequence ID" value="DAA05954.1"/>
    <property type="molecule type" value="Genomic_DNA"/>
</dbReference>
<keyword evidence="1" id="KW-0812">Transmembrane</keyword>
<evidence type="ECO:0000259" key="2">
    <source>
        <dbReference type="SMART" id="SM00672"/>
    </source>
</evidence>
<organism evidence="3">
    <name type="scientific">Cryptococcus neoformans</name>
    <name type="common">Filobasidiella neoformans</name>
    <dbReference type="NCBI Taxonomy" id="5207"/>
    <lineage>
        <taxon>Eukaryota</taxon>
        <taxon>Fungi</taxon>
        <taxon>Dikarya</taxon>
        <taxon>Basidiomycota</taxon>
        <taxon>Agaricomycotina</taxon>
        <taxon>Tremellomycetes</taxon>
        <taxon>Tremellales</taxon>
        <taxon>Cryptococcaceae</taxon>
        <taxon>Cryptococcus</taxon>
        <taxon>Cryptococcus neoformans species complex</taxon>
    </lineage>
</organism>
<dbReference type="PANTHER" id="PTHR12203">
    <property type="entry name" value="KDEL LYS-ASP-GLU-LEU CONTAINING - RELATED"/>
    <property type="match status" value="1"/>
</dbReference>
<protein>
    <submittedName>
        <fullName evidence="3">CAP4p</fullName>
    </submittedName>
</protein>
<proteinExistence type="predicted"/>
<dbReference type="AlphaFoldDB" id="A5D939"/>
<dbReference type="Pfam" id="PF05686">
    <property type="entry name" value="Glyco_transf_90"/>
    <property type="match status" value="1"/>
</dbReference>
<feature type="domain" description="Glycosyl transferase CAP10" evidence="2">
    <location>
        <begin position="287"/>
        <end position="557"/>
    </location>
</feature>
<keyword evidence="1" id="KW-1133">Transmembrane helix</keyword>
<evidence type="ECO:0000256" key="1">
    <source>
        <dbReference type="SAM" id="Phobius"/>
    </source>
</evidence>